<reference evidence="1 2" key="1">
    <citation type="submission" date="2019-05" db="EMBL/GenBank/DDBJ databases">
        <title>Another draft genome of Portunus trituberculatus and its Hox gene families provides insights of decapod evolution.</title>
        <authorList>
            <person name="Jeong J.-H."/>
            <person name="Song I."/>
            <person name="Kim S."/>
            <person name="Choi T."/>
            <person name="Kim D."/>
            <person name="Ryu S."/>
            <person name="Kim W."/>
        </authorList>
    </citation>
    <scope>NUCLEOTIDE SEQUENCE [LARGE SCALE GENOMIC DNA]</scope>
    <source>
        <tissue evidence="1">Muscle</tissue>
    </source>
</reference>
<evidence type="ECO:0000313" key="1">
    <source>
        <dbReference type="EMBL" id="MPC91641.1"/>
    </source>
</evidence>
<organism evidence="1 2">
    <name type="scientific">Portunus trituberculatus</name>
    <name type="common">Swimming crab</name>
    <name type="synonym">Neptunus trituberculatus</name>
    <dbReference type="NCBI Taxonomy" id="210409"/>
    <lineage>
        <taxon>Eukaryota</taxon>
        <taxon>Metazoa</taxon>
        <taxon>Ecdysozoa</taxon>
        <taxon>Arthropoda</taxon>
        <taxon>Crustacea</taxon>
        <taxon>Multicrustacea</taxon>
        <taxon>Malacostraca</taxon>
        <taxon>Eumalacostraca</taxon>
        <taxon>Eucarida</taxon>
        <taxon>Decapoda</taxon>
        <taxon>Pleocyemata</taxon>
        <taxon>Brachyura</taxon>
        <taxon>Eubrachyura</taxon>
        <taxon>Portunoidea</taxon>
        <taxon>Portunidae</taxon>
        <taxon>Portuninae</taxon>
        <taxon>Portunus</taxon>
    </lineage>
</organism>
<sequence>MVGERGKGERKEREVGRDEELRNGAIETVRVAMLVVEVLVLVDGLRVRVKSRNGEHWRA</sequence>
<keyword evidence="2" id="KW-1185">Reference proteome</keyword>
<dbReference type="AlphaFoldDB" id="A0A5B7J1I3"/>
<accession>A0A5B7J1I3</accession>
<name>A0A5B7J1I3_PORTR</name>
<protein>
    <submittedName>
        <fullName evidence="1">Uncharacterized protein</fullName>
    </submittedName>
</protein>
<comment type="caution">
    <text evidence="1">The sequence shown here is derived from an EMBL/GenBank/DDBJ whole genome shotgun (WGS) entry which is preliminary data.</text>
</comment>
<evidence type="ECO:0000313" key="2">
    <source>
        <dbReference type="Proteomes" id="UP000324222"/>
    </source>
</evidence>
<dbReference type="Proteomes" id="UP000324222">
    <property type="component" value="Unassembled WGS sequence"/>
</dbReference>
<gene>
    <name evidence="1" type="ORF">E2C01_086692</name>
</gene>
<dbReference type="EMBL" id="VSRR010088498">
    <property type="protein sequence ID" value="MPC91641.1"/>
    <property type="molecule type" value="Genomic_DNA"/>
</dbReference>
<proteinExistence type="predicted"/>